<dbReference type="Proteomes" id="UP000836841">
    <property type="component" value="Chromosome 5"/>
</dbReference>
<proteinExistence type="predicted"/>
<evidence type="ECO:0000313" key="2">
    <source>
        <dbReference type="EMBL" id="CAH2065483.1"/>
    </source>
</evidence>
<name>A0AAU9SGD2_THLAR</name>
<accession>A0AAU9SGD2</accession>
<sequence length="241" mass="26518">MMGHMPESASDTDYKSYEFFGIQDNLLSPYSSSTFSHGSSSDSPESQIPLVGRPGPMDQPARNGNTMEPPGHEGQQQVDPTLSMVHSLLSQVLQQAIPGADANASPSPDFLKIVPTVKTLGTYRFNGKPDPYKADAWLQCVEANFAATRCPMEFGKDVGKSQLMSNVLLVENQGIMLSGVPYGQKMNSEIMEEEDGSGEEGYEDVWSKWTSEVKISGSDIWWDYMAEDNVCRVKPKEVYGL</sequence>
<feature type="compositionally biased region" description="Low complexity" evidence="1">
    <location>
        <begin position="31"/>
        <end position="43"/>
    </location>
</feature>
<gene>
    <name evidence="2" type="ORF">TAV2_LOCUS16840</name>
</gene>
<evidence type="ECO:0000256" key="1">
    <source>
        <dbReference type="SAM" id="MobiDB-lite"/>
    </source>
</evidence>
<keyword evidence="3" id="KW-1185">Reference proteome</keyword>
<reference evidence="2 3" key="1">
    <citation type="submission" date="2022-03" db="EMBL/GenBank/DDBJ databases">
        <authorList>
            <person name="Nunn A."/>
            <person name="Chopra R."/>
            <person name="Nunn A."/>
            <person name="Contreras Garrido A."/>
        </authorList>
    </citation>
    <scope>NUCLEOTIDE SEQUENCE [LARGE SCALE GENOMIC DNA]</scope>
</reference>
<organism evidence="2 3">
    <name type="scientific">Thlaspi arvense</name>
    <name type="common">Field penny-cress</name>
    <dbReference type="NCBI Taxonomy" id="13288"/>
    <lineage>
        <taxon>Eukaryota</taxon>
        <taxon>Viridiplantae</taxon>
        <taxon>Streptophyta</taxon>
        <taxon>Embryophyta</taxon>
        <taxon>Tracheophyta</taxon>
        <taxon>Spermatophyta</taxon>
        <taxon>Magnoliopsida</taxon>
        <taxon>eudicotyledons</taxon>
        <taxon>Gunneridae</taxon>
        <taxon>Pentapetalae</taxon>
        <taxon>rosids</taxon>
        <taxon>malvids</taxon>
        <taxon>Brassicales</taxon>
        <taxon>Brassicaceae</taxon>
        <taxon>Thlaspideae</taxon>
        <taxon>Thlaspi</taxon>
    </lineage>
</organism>
<feature type="region of interest" description="Disordered" evidence="1">
    <location>
        <begin position="31"/>
        <end position="77"/>
    </location>
</feature>
<evidence type="ECO:0000313" key="3">
    <source>
        <dbReference type="Proteomes" id="UP000836841"/>
    </source>
</evidence>
<dbReference type="EMBL" id="OU466861">
    <property type="protein sequence ID" value="CAH2065483.1"/>
    <property type="molecule type" value="Genomic_DNA"/>
</dbReference>
<protein>
    <submittedName>
        <fullName evidence="2">Uncharacterized protein</fullName>
    </submittedName>
</protein>
<dbReference type="AlphaFoldDB" id="A0AAU9SGD2"/>